<dbReference type="Proteomes" id="UP000434957">
    <property type="component" value="Unassembled WGS sequence"/>
</dbReference>
<evidence type="ECO:0000313" key="2">
    <source>
        <dbReference type="EMBL" id="KAE9340257.1"/>
    </source>
</evidence>
<evidence type="ECO:0000313" key="3">
    <source>
        <dbReference type="Proteomes" id="UP000434957"/>
    </source>
</evidence>
<dbReference type="PANTHER" id="PTHR47723">
    <property type="entry name" value="OS05G0353850 PROTEIN"/>
    <property type="match status" value="1"/>
</dbReference>
<dbReference type="SUPFAM" id="SSF53098">
    <property type="entry name" value="Ribonuclease H-like"/>
    <property type="match status" value="1"/>
</dbReference>
<sequence length="207" mass="23085">MDPGPGLRRPRELCAKHCDRCGMDPTKSLGHWGLAAVTSSSLTEPRVATTGGPYQLVWLGRMSYAAESTTNNVAENMGLLGGLTVCNQNGYSPLHVVGDSEMIIRQQRTRQPPKAKHLTPLFWRCRRRLAVLQVLSWQHHLRAHNKMADSLANQAMDTRRSTQLRVDSDMLMAARWKRLDDLARGDVGHWILNNTDGDPTVAPVVDL</sequence>
<feature type="domain" description="RNase H type-1" evidence="1">
    <location>
        <begin position="57"/>
        <end position="155"/>
    </location>
</feature>
<dbReference type="InterPro" id="IPR002156">
    <property type="entry name" value="RNaseH_domain"/>
</dbReference>
<reference evidence="2 3" key="1">
    <citation type="submission" date="2018-08" db="EMBL/GenBank/DDBJ databases">
        <title>Genomic investigation of the strawberry pathogen Phytophthora fragariae indicates pathogenicity is determined by transcriptional variation in three key races.</title>
        <authorList>
            <person name="Adams T.M."/>
            <person name="Armitage A.D."/>
            <person name="Sobczyk M.K."/>
            <person name="Bates H.J."/>
            <person name="Dunwell J.M."/>
            <person name="Nellist C.F."/>
            <person name="Harrison R.J."/>
        </authorList>
    </citation>
    <scope>NUCLEOTIDE SEQUENCE [LARGE SCALE GENOMIC DNA]</scope>
    <source>
        <strain evidence="2 3">SCRP333</strain>
    </source>
</reference>
<dbReference type="GO" id="GO:0003676">
    <property type="term" value="F:nucleic acid binding"/>
    <property type="evidence" value="ECO:0007669"/>
    <property type="project" value="InterPro"/>
</dbReference>
<evidence type="ECO:0000259" key="1">
    <source>
        <dbReference type="Pfam" id="PF13456"/>
    </source>
</evidence>
<accession>A0A6A4FNY7</accession>
<organism evidence="2 3">
    <name type="scientific">Phytophthora rubi</name>
    <dbReference type="NCBI Taxonomy" id="129364"/>
    <lineage>
        <taxon>Eukaryota</taxon>
        <taxon>Sar</taxon>
        <taxon>Stramenopiles</taxon>
        <taxon>Oomycota</taxon>
        <taxon>Peronosporomycetes</taxon>
        <taxon>Peronosporales</taxon>
        <taxon>Peronosporaceae</taxon>
        <taxon>Phytophthora</taxon>
    </lineage>
</organism>
<dbReference type="InterPro" id="IPR053151">
    <property type="entry name" value="RNase_H-like"/>
</dbReference>
<dbReference type="InterPro" id="IPR012337">
    <property type="entry name" value="RNaseH-like_sf"/>
</dbReference>
<dbReference type="PANTHER" id="PTHR47723:SF19">
    <property type="entry name" value="POLYNUCLEOTIDYL TRANSFERASE, RIBONUCLEASE H-LIKE SUPERFAMILY PROTEIN"/>
    <property type="match status" value="1"/>
</dbReference>
<proteinExistence type="predicted"/>
<dbReference type="InterPro" id="IPR036397">
    <property type="entry name" value="RNaseH_sf"/>
</dbReference>
<comment type="caution">
    <text evidence="2">The sequence shown here is derived from an EMBL/GenBank/DDBJ whole genome shotgun (WGS) entry which is preliminary data.</text>
</comment>
<dbReference type="GO" id="GO:0004523">
    <property type="term" value="F:RNA-DNA hybrid ribonuclease activity"/>
    <property type="evidence" value="ECO:0007669"/>
    <property type="project" value="InterPro"/>
</dbReference>
<dbReference type="EMBL" id="QXFT01000583">
    <property type="protein sequence ID" value="KAE9340257.1"/>
    <property type="molecule type" value="Genomic_DNA"/>
</dbReference>
<dbReference type="AlphaFoldDB" id="A0A6A4FNY7"/>
<name>A0A6A4FNY7_9STRA</name>
<protein>
    <recommendedName>
        <fullName evidence="1">RNase H type-1 domain-containing protein</fullName>
    </recommendedName>
</protein>
<gene>
    <name evidence="2" type="ORF">PR003_g10584</name>
</gene>
<keyword evidence="3" id="KW-1185">Reference proteome</keyword>
<dbReference type="Gene3D" id="3.30.420.10">
    <property type="entry name" value="Ribonuclease H-like superfamily/Ribonuclease H"/>
    <property type="match status" value="1"/>
</dbReference>
<dbReference type="Pfam" id="PF13456">
    <property type="entry name" value="RVT_3"/>
    <property type="match status" value="1"/>
</dbReference>